<dbReference type="GO" id="GO:0030420">
    <property type="term" value="P:establishment of competence for transformation"/>
    <property type="evidence" value="ECO:0007669"/>
    <property type="project" value="InterPro"/>
</dbReference>
<evidence type="ECO:0008006" key="4">
    <source>
        <dbReference type="Google" id="ProtNLM"/>
    </source>
</evidence>
<keyword evidence="1" id="KW-0472">Membrane</keyword>
<evidence type="ECO:0000313" key="3">
    <source>
        <dbReference type="Proteomes" id="UP000010802"/>
    </source>
</evidence>
<dbReference type="OrthoDB" id="1808878at2"/>
<keyword evidence="3" id="KW-1185">Reference proteome</keyword>
<dbReference type="HOGENOM" id="CLU_136679_0_0_9"/>
<dbReference type="RefSeq" id="WP_013778486.1">
    <property type="nucleotide sequence ID" value="NC_015519.1"/>
</dbReference>
<dbReference type="Gene3D" id="3.30.700.10">
    <property type="entry name" value="Glycoprotein, Type 4 Pilin"/>
    <property type="match status" value="1"/>
</dbReference>
<dbReference type="KEGG" id="tae:TepiRe1_1529"/>
<keyword evidence="1" id="KW-1133">Transmembrane helix</keyword>
<dbReference type="InterPro" id="IPR012902">
    <property type="entry name" value="N_methyl_site"/>
</dbReference>
<proteinExistence type="predicted"/>
<dbReference type="EMBL" id="HF563609">
    <property type="protein sequence ID" value="CDI40724.1"/>
    <property type="molecule type" value="Genomic_DNA"/>
</dbReference>
<reference evidence="3" key="1">
    <citation type="journal article" date="2013" name="Genome Announc.">
        <title>First genome sequence of a syntrophic acetate-oxidizing bacterium, Tepidanaerobacter acetatoxydans strain Re1.</title>
        <authorList>
            <person name="Manzoor S."/>
            <person name="Bongcam-Rudloff E."/>
            <person name="Schnurer A."/>
            <person name="Muller B."/>
        </authorList>
    </citation>
    <scope>NUCLEOTIDE SEQUENCE [LARGE SCALE GENOMIC DNA]</scope>
    <source>
        <strain evidence="3">Re1</strain>
    </source>
</reference>
<name>F4LVH7_TEPAE</name>
<evidence type="ECO:0000256" key="1">
    <source>
        <dbReference type="SAM" id="Phobius"/>
    </source>
</evidence>
<dbReference type="KEGG" id="tep:TepRe1_1417"/>
<organism evidence="2 3">
    <name type="scientific">Tepidanaerobacter acetatoxydans (strain DSM 21804 / JCM 16047 / Re1)</name>
    <dbReference type="NCBI Taxonomy" id="1209989"/>
    <lineage>
        <taxon>Bacteria</taxon>
        <taxon>Bacillati</taxon>
        <taxon>Bacillota</taxon>
        <taxon>Clostridia</taxon>
        <taxon>Thermosediminibacterales</taxon>
        <taxon>Tepidanaerobacteraceae</taxon>
        <taxon>Tepidanaerobacter</taxon>
    </lineage>
</organism>
<dbReference type="eggNOG" id="COG4970">
    <property type="taxonomic scope" value="Bacteria"/>
</dbReference>
<dbReference type="InterPro" id="IPR045584">
    <property type="entry name" value="Pilin-like"/>
</dbReference>
<evidence type="ECO:0000313" key="2">
    <source>
        <dbReference type="EMBL" id="CDI40724.1"/>
    </source>
</evidence>
<dbReference type="InterPro" id="IPR016785">
    <property type="entry name" value="ComGD"/>
</dbReference>
<accession>F4LVH7</accession>
<protein>
    <recommendedName>
        <fullName evidence="4">Prepilin-type N-terminal cleavage/methylation domain-containing protein</fullName>
    </recommendedName>
</protein>
<dbReference type="Pfam" id="PF07963">
    <property type="entry name" value="N_methyl"/>
    <property type="match status" value="1"/>
</dbReference>
<feature type="transmembrane region" description="Helical" evidence="1">
    <location>
        <begin position="20"/>
        <end position="40"/>
    </location>
</feature>
<dbReference type="NCBIfam" id="TIGR02532">
    <property type="entry name" value="IV_pilin_GFxxxE"/>
    <property type="match status" value="1"/>
</dbReference>
<dbReference type="AlphaFoldDB" id="F4LVH7"/>
<dbReference type="PIRSF" id="PIRSF021292">
    <property type="entry name" value="Competence_ComGD"/>
    <property type="match status" value="1"/>
</dbReference>
<dbReference type="Proteomes" id="UP000010802">
    <property type="component" value="Chromosome"/>
</dbReference>
<sequence length="163" mass="18184">MRNFNSKVNIQKNINRNGYTLIEVIMVIALLGLLSTIALPDFKKTMTKYKLEVAAYELAQNIRLTQQKSISEGITYKIVFDLNQKNSYQMLSFGRGKLIKLPSGVFFDWTTYSEVNKTLSFSPSGAPNQGGTIAIVNGDDNTLYVIVSVATGRVRVSKVPPKR</sequence>
<dbReference type="SUPFAM" id="SSF54523">
    <property type="entry name" value="Pili subunits"/>
    <property type="match status" value="1"/>
</dbReference>
<gene>
    <name evidence="2" type="ordered locus">TEPIRE1_1529</name>
</gene>
<dbReference type="STRING" id="1209989.TepRe1_1417"/>
<keyword evidence="1" id="KW-0812">Transmembrane</keyword>